<accession>I1HY99</accession>
<gene>
    <name evidence="9" type="primary">LOC104583963</name>
    <name evidence="8" type="ORF">BRADI_3g06910v3</name>
</gene>
<dbReference type="GO" id="GO:0005737">
    <property type="term" value="C:cytoplasm"/>
    <property type="evidence" value="ECO:0000318"/>
    <property type="project" value="GO_Central"/>
</dbReference>
<dbReference type="STRING" id="15368.I1HY99"/>
<evidence type="ECO:0000256" key="4">
    <source>
        <dbReference type="RuleBase" id="RU000383"/>
    </source>
</evidence>
<sequence length="373" mass="40719">MEDGHDEEIRSSSNCSNDLLLYCDEAPFAAEDDFSPVPPAAAIVDCDDAVDELMREYKAKERCFAPAAGGGYLRRLLHDCGGGGEGGLSSSVSSARSKAIHYILYAYGRLGLAAATAFNAANYLDRFLAINCHLSWELWMVEVVSVACLSVACKLDEVNIPPLHHLQMEEVLRHSFRASTVRDMELTLLKALQWRLACVTPYSYLQLLLLPTASPADRSLCTRLLLRCLSEPSFLRFDASVVAAAALRCTTAAAASNLTIPAPLSTQLGYDDQAEECFKMMKKLALLELDSSSNSSSSSQREDQNYTAENAANHLQGTIGSTPPISVTDPFQNTTEDDDRSCSTSTVNNRSSAVIGRRRRLFGAPDIEFHEDV</sequence>
<dbReference type="EMBL" id="CM000882">
    <property type="protein sequence ID" value="KQJ93820.1"/>
    <property type="molecule type" value="Genomic_DNA"/>
</dbReference>
<evidence type="ECO:0000259" key="7">
    <source>
        <dbReference type="SMART" id="SM01332"/>
    </source>
</evidence>
<dbReference type="GeneID" id="104583963"/>
<dbReference type="AlphaFoldDB" id="I1HY99"/>
<evidence type="ECO:0008006" key="11">
    <source>
        <dbReference type="Google" id="ProtNLM"/>
    </source>
</evidence>
<organism evidence="8">
    <name type="scientific">Brachypodium distachyon</name>
    <name type="common">Purple false brome</name>
    <name type="synonym">Trachynia distachya</name>
    <dbReference type="NCBI Taxonomy" id="15368"/>
    <lineage>
        <taxon>Eukaryota</taxon>
        <taxon>Viridiplantae</taxon>
        <taxon>Streptophyta</taxon>
        <taxon>Embryophyta</taxon>
        <taxon>Tracheophyta</taxon>
        <taxon>Spermatophyta</taxon>
        <taxon>Magnoliopsida</taxon>
        <taxon>Liliopsida</taxon>
        <taxon>Poales</taxon>
        <taxon>Poaceae</taxon>
        <taxon>BOP clade</taxon>
        <taxon>Pooideae</taxon>
        <taxon>Stipodae</taxon>
        <taxon>Brachypodieae</taxon>
        <taxon>Brachypodium</taxon>
    </lineage>
</organism>
<keyword evidence="10" id="KW-1185">Reference proteome</keyword>
<keyword evidence="1" id="KW-0132">Cell division</keyword>
<reference evidence="9" key="3">
    <citation type="submission" date="2018-08" db="UniProtKB">
        <authorList>
            <consortium name="EnsemblPlants"/>
        </authorList>
    </citation>
    <scope>IDENTIFICATION</scope>
    <source>
        <strain evidence="9">cv. Bd21</strain>
    </source>
</reference>
<dbReference type="Pfam" id="PF00134">
    <property type="entry name" value="Cyclin_N"/>
    <property type="match status" value="1"/>
</dbReference>
<dbReference type="OrthoDB" id="62at2759"/>
<dbReference type="InterPro" id="IPR004367">
    <property type="entry name" value="Cyclin_C-dom"/>
</dbReference>
<dbReference type="RefSeq" id="XP_010236311.1">
    <property type="nucleotide sequence ID" value="XM_010238009.2"/>
</dbReference>
<dbReference type="Gramene" id="KQJ93820">
    <property type="protein sequence ID" value="KQJ93820"/>
    <property type="gene ID" value="BRADI_3g06910v3"/>
</dbReference>
<keyword evidence="3" id="KW-0131">Cell cycle</keyword>
<evidence type="ECO:0000256" key="3">
    <source>
        <dbReference type="ARBA" id="ARBA00023306"/>
    </source>
</evidence>
<evidence type="ECO:0000313" key="8">
    <source>
        <dbReference type="EMBL" id="KQJ93820.1"/>
    </source>
</evidence>
<dbReference type="InterPro" id="IPR006671">
    <property type="entry name" value="Cyclin_N"/>
</dbReference>
<reference evidence="8 9" key="1">
    <citation type="journal article" date="2010" name="Nature">
        <title>Genome sequencing and analysis of the model grass Brachypodium distachyon.</title>
        <authorList>
            <consortium name="International Brachypodium Initiative"/>
        </authorList>
    </citation>
    <scope>NUCLEOTIDE SEQUENCE [LARGE SCALE GENOMIC DNA]</scope>
    <source>
        <strain evidence="8">Bd21</strain>
        <strain evidence="9">cv. Bd21</strain>
    </source>
</reference>
<dbReference type="HOGENOM" id="CLU_052253_0_0_1"/>
<dbReference type="GO" id="GO:0000082">
    <property type="term" value="P:G1/S transition of mitotic cell cycle"/>
    <property type="evidence" value="ECO:0000318"/>
    <property type="project" value="GO_Central"/>
</dbReference>
<dbReference type="GO" id="GO:0005634">
    <property type="term" value="C:nucleus"/>
    <property type="evidence" value="ECO:0000318"/>
    <property type="project" value="GO_Central"/>
</dbReference>
<dbReference type="SUPFAM" id="SSF47954">
    <property type="entry name" value="Cyclin-like"/>
    <property type="match status" value="2"/>
</dbReference>
<keyword evidence="2 4" id="KW-0195">Cyclin</keyword>
<dbReference type="Gene3D" id="1.10.472.10">
    <property type="entry name" value="Cyclin-like"/>
    <property type="match status" value="2"/>
</dbReference>
<protein>
    <recommendedName>
        <fullName evidence="11">Cyclin-like domain-containing protein</fullName>
    </recommendedName>
</protein>
<dbReference type="FunFam" id="1.10.472.10:FF:000382">
    <property type="entry name" value="Putative cyclin-D7-1"/>
    <property type="match status" value="1"/>
</dbReference>
<dbReference type="InterPro" id="IPR013763">
    <property type="entry name" value="Cyclin-like_dom"/>
</dbReference>
<dbReference type="GO" id="GO:0000307">
    <property type="term" value="C:cyclin-dependent protein kinase holoenzyme complex"/>
    <property type="evidence" value="ECO:0000318"/>
    <property type="project" value="GO_Central"/>
</dbReference>
<proteinExistence type="inferred from homology"/>
<feature type="domain" description="Cyclin C-terminal" evidence="7">
    <location>
        <begin position="199"/>
        <end position="317"/>
    </location>
</feature>
<evidence type="ECO:0000313" key="9">
    <source>
        <dbReference type="EnsemblPlants" id="KQJ93820"/>
    </source>
</evidence>
<dbReference type="Proteomes" id="UP000008810">
    <property type="component" value="Chromosome 3"/>
</dbReference>
<dbReference type="KEGG" id="bdi:104583963"/>
<name>I1HY99_BRADI</name>
<evidence type="ECO:0000256" key="5">
    <source>
        <dbReference type="SAM" id="MobiDB-lite"/>
    </source>
</evidence>
<dbReference type="Pfam" id="PF02984">
    <property type="entry name" value="Cyclin_C"/>
    <property type="match status" value="1"/>
</dbReference>
<dbReference type="SMART" id="SM01332">
    <property type="entry name" value="Cyclin_C"/>
    <property type="match status" value="1"/>
</dbReference>
<evidence type="ECO:0000256" key="2">
    <source>
        <dbReference type="ARBA" id="ARBA00023127"/>
    </source>
</evidence>
<feature type="domain" description="Cyclin-like" evidence="6">
    <location>
        <begin position="101"/>
        <end position="190"/>
    </location>
</feature>
<dbReference type="GO" id="GO:0016538">
    <property type="term" value="F:cyclin-dependent protein serine/threonine kinase regulator activity"/>
    <property type="evidence" value="ECO:0000318"/>
    <property type="project" value="GO_Central"/>
</dbReference>
<feature type="region of interest" description="Disordered" evidence="5">
    <location>
        <begin position="315"/>
        <end position="350"/>
    </location>
</feature>
<feature type="compositionally biased region" description="Polar residues" evidence="5">
    <location>
        <begin position="315"/>
        <end position="334"/>
    </location>
</feature>
<reference evidence="8" key="2">
    <citation type="submission" date="2017-06" db="EMBL/GenBank/DDBJ databases">
        <title>WGS assembly of Brachypodium distachyon.</title>
        <authorList>
            <consortium name="The International Brachypodium Initiative"/>
            <person name="Lucas S."/>
            <person name="Harmon-Smith M."/>
            <person name="Lail K."/>
            <person name="Tice H."/>
            <person name="Grimwood J."/>
            <person name="Bruce D."/>
            <person name="Barry K."/>
            <person name="Shu S."/>
            <person name="Lindquist E."/>
            <person name="Wang M."/>
            <person name="Pitluck S."/>
            <person name="Vogel J.P."/>
            <person name="Garvin D.F."/>
            <person name="Mockler T.C."/>
            <person name="Schmutz J."/>
            <person name="Rokhsar D."/>
            <person name="Bevan M.W."/>
        </authorList>
    </citation>
    <scope>NUCLEOTIDE SEQUENCE</scope>
    <source>
        <strain evidence="8">Bd21</strain>
    </source>
</reference>
<evidence type="ECO:0000256" key="1">
    <source>
        <dbReference type="ARBA" id="ARBA00022618"/>
    </source>
</evidence>
<dbReference type="SMART" id="SM00385">
    <property type="entry name" value="CYCLIN"/>
    <property type="match status" value="1"/>
</dbReference>
<dbReference type="PANTHER" id="PTHR10177">
    <property type="entry name" value="CYCLINS"/>
    <property type="match status" value="1"/>
</dbReference>
<dbReference type="InterPro" id="IPR039361">
    <property type="entry name" value="Cyclin"/>
</dbReference>
<dbReference type="eggNOG" id="KOG0656">
    <property type="taxonomic scope" value="Eukaryota"/>
</dbReference>
<evidence type="ECO:0000259" key="6">
    <source>
        <dbReference type="SMART" id="SM00385"/>
    </source>
</evidence>
<evidence type="ECO:0000313" key="10">
    <source>
        <dbReference type="Proteomes" id="UP000008810"/>
    </source>
</evidence>
<dbReference type="EnsemblPlants" id="KQJ93820">
    <property type="protein sequence ID" value="KQJ93820"/>
    <property type="gene ID" value="BRADI_3g06910v3"/>
</dbReference>
<comment type="similarity">
    <text evidence="4">Belongs to the cyclin family.</text>
</comment>
<dbReference type="GO" id="GO:0051301">
    <property type="term" value="P:cell division"/>
    <property type="evidence" value="ECO:0007669"/>
    <property type="project" value="UniProtKB-KW"/>
</dbReference>
<dbReference type="InterPro" id="IPR036915">
    <property type="entry name" value="Cyclin-like_sf"/>
</dbReference>